<dbReference type="EMBL" id="FUZU01000001">
    <property type="protein sequence ID" value="SKC58175.1"/>
    <property type="molecule type" value="Genomic_DNA"/>
</dbReference>
<protein>
    <submittedName>
        <fullName evidence="1">SpoIIAA-like</fullName>
    </submittedName>
</protein>
<dbReference type="RefSeq" id="WP_079686290.1">
    <property type="nucleotide sequence ID" value="NZ_FUZU01000001.1"/>
</dbReference>
<dbReference type="Pfam" id="PF11964">
    <property type="entry name" value="SpoIIAA-like"/>
    <property type="match status" value="1"/>
</dbReference>
<dbReference type="InterPro" id="IPR038396">
    <property type="entry name" value="SpoIIAA-like_sf"/>
</dbReference>
<dbReference type="InterPro" id="IPR021866">
    <property type="entry name" value="SpoIIAA-like"/>
</dbReference>
<dbReference type="STRING" id="688867.SAMN05660236_1772"/>
<dbReference type="InterPro" id="IPR036513">
    <property type="entry name" value="STAS_dom_sf"/>
</dbReference>
<gene>
    <name evidence="1" type="ORF">SAMN05660236_1772</name>
</gene>
<dbReference type="SUPFAM" id="SSF52091">
    <property type="entry name" value="SpoIIaa-like"/>
    <property type="match status" value="1"/>
</dbReference>
<evidence type="ECO:0000313" key="1">
    <source>
        <dbReference type="EMBL" id="SKC58175.1"/>
    </source>
</evidence>
<evidence type="ECO:0000313" key="2">
    <source>
        <dbReference type="Proteomes" id="UP000190961"/>
    </source>
</evidence>
<dbReference type="Gene3D" id="3.40.50.10600">
    <property type="entry name" value="SpoIIaa-like domains"/>
    <property type="match status" value="1"/>
</dbReference>
<dbReference type="OrthoDB" id="555504at2"/>
<dbReference type="AlphaFoldDB" id="A0A1T5K3S5"/>
<organism evidence="1 2">
    <name type="scientific">Ohtaekwangia koreensis</name>
    <dbReference type="NCBI Taxonomy" id="688867"/>
    <lineage>
        <taxon>Bacteria</taxon>
        <taxon>Pseudomonadati</taxon>
        <taxon>Bacteroidota</taxon>
        <taxon>Cytophagia</taxon>
        <taxon>Cytophagales</taxon>
        <taxon>Fulvivirgaceae</taxon>
        <taxon>Ohtaekwangia</taxon>
    </lineage>
</organism>
<proteinExistence type="predicted"/>
<dbReference type="Proteomes" id="UP000190961">
    <property type="component" value="Unassembled WGS sequence"/>
</dbReference>
<accession>A0A1T5K3S5</accession>
<name>A0A1T5K3S5_9BACT</name>
<sequence>MIQQITEIPNTMVAFRAVDEVTEADFKNTVLPAVRELVKRTGKLNYLLVVDTPLKNFTIGAWWQDALLGLKELTHWNRVAILTDSDGINSFTDAFGIMIPGEFRGYKQDQLSEAIDWVAG</sequence>
<keyword evidence="2" id="KW-1185">Reference proteome</keyword>
<reference evidence="1 2" key="1">
    <citation type="submission" date="2017-02" db="EMBL/GenBank/DDBJ databases">
        <authorList>
            <person name="Peterson S.W."/>
        </authorList>
    </citation>
    <scope>NUCLEOTIDE SEQUENCE [LARGE SCALE GENOMIC DNA]</scope>
    <source>
        <strain evidence="1 2">DSM 25262</strain>
    </source>
</reference>